<keyword evidence="7 14" id="KW-0812">Transmembrane</keyword>
<dbReference type="GO" id="GO:0045547">
    <property type="term" value="F:ditrans,polycis-polyprenyl diphosphate synthase [(2E,6E)-farnesyl diphosphate specific] activity"/>
    <property type="evidence" value="ECO:0007669"/>
    <property type="project" value="UniProtKB-EC"/>
</dbReference>
<name>A0A6A5QAY5_AMPQU</name>
<evidence type="ECO:0000256" key="10">
    <source>
        <dbReference type="ARBA" id="ARBA00022989"/>
    </source>
</evidence>
<keyword evidence="10 14" id="KW-1133">Transmembrane helix</keyword>
<dbReference type="EMBL" id="ML979140">
    <property type="protein sequence ID" value="KAF1912553.1"/>
    <property type="molecule type" value="Genomic_DNA"/>
</dbReference>
<organism evidence="15 16">
    <name type="scientific">Ampelomyces quisqualis</name>
    <name type="common">Powdery mildew agent</name>
    <dbReference type="NCBI Taxonomy" id="50730"/>
    <lineage>
        <taxon>Eukaryota</taxon>
        <taxon>Fungi</taxon>
        <taxon>Dikarya</taxon>
        <taxon>Ascomycota</taxon>
        <taxon>Pezizomycotina</taxon>
        <taxon>Dothideomycetes</taxon>
        <taxon>Pleosporomycetidae</taxon>
        <taxon>Pleosporales</taxon>
        <taxon>Pleosporineae</taxon>
        <taxon>Phaeosphaeriaceae</taxon>
        <taxon>Ampelomyces</taxon>
    </lineage>
</organism>
<evidence type="ECO:0000256" key="2">
    <source>
        <dbReference type="ARBA" id="ARBA00004586"/>
    </source>
</evidence>
<protein>
    <recommendedName>
        <fullName evidence="5">ditrans,polycis-polyprenyl diphosphate synthase [(2E,6E)-farnesyldiphosphate specific]</fullName>
        <ecNumber evidence="5">2.5.1.87</ecNumber>
    </recommendedName>
</protein>
<keyword evidence="6" id="KW-0808">Transferase</keyword>
<evidence type="ECO:0000256" key="8">
    <source>
        <dbReference type="ARBA" id="ARBA00022824"/>
    </source>
</evidence>
<keyword evidence="11 14" id="KW-0472">Membrane</keyword>
<feature type="transmembrane region" description="Helical" evidence="14">
    <location>
        <begin position="66"/>
        <end position="85"/>
    </location>
</feature>
<comment type="catalytic activity">
    <reaction evidence="12">
        <text>n isopentenyl diphosphate + (2E,6E)-farnesyl diphosphate = a di-trans,poly-cis-polyprenyl diphosphate + n diphosphate</text>
        <dbReference type="Rhea" id="RHEA:53008"/>
        <dbReference type="Rhea" id="RHEA-COMP:19494"/>
        <dbReference type="ChEBI" id="CHEBI:33019"/>
        <dbReference type="ChEBI" id="CHEBI:128769"/>
        <dbReference type="ChEBI" id="CHEBI:136960"/>
        <dbReference type="ChEBI" id="CHEBI:175763"/>
        <dbReference type="EC" id="2.5.1.87"/>
    </reaction>
</comment>
<dbReference type="SUPFAM" id="SSF64005">
    <property type="entry name" value="Undecaprenyl diphosphate synthase"/>
    <property type="match status" value="1"/>
</dbReference>
<keyword evidence="16" id="KW-1185">Reference proteome</keyword>
<evidence type="ECO:0000256" key="6">
    <source>
        <dbReference type="ARBA" id="ARBA00022679"/>
    </source>
</evidence>
<dbReference type="GO" id="GO:1904423">
    <property type="term" value="C:dehydrodolichyl diphosphate synthase complex"/>
    <property type="evidence" value="ECO:0007669"/>
    <property type="project" value="InterPro"/>
</dbReference>
<feature type="region of interest" description="Disordered" evidence="13">
    <location>
        <begin position="1"/>
        <end position="55"/>
    </location>
</feature>
<evidence type="ECO:0000256" key="5">
    <source>
        <dbReference type="ARBA" id="ARBA00012596"/>
    </source>
</evidence>
<dbReference type="PANTHER" id="PTHR21528">
    <property type="entry name" value="DEHYDRODOLICHYL DIPHOSPHATE SYNTHASE COMPLEX SUBUNIT NUS1"/>
    <property type="match status" value="1"/>
</dbReference>
<comment type="cofactor">
    <cofactor evidence="1">
        <name>Mg(2+)</name>
        <dbReference type="ChEBI" id="CHEBI:18420"/>
    </cofactor>
</comment>
<dbReference type="InterPro" id="IPR038887">
    <property type="entry name" value="Nus1/NgBR"/>
</dbReference>
<comment type="pathway">
    <text evidence="3">Protein modification; protein glycosylation.</text>
</comment>
<evidence type="ECO:0000256" key="11">
    <source>
        <dbReference type="ARBA" id="ARBA00023136"/>
    </source>
</evidence>
<keyword evidence="8" id="KW-0256">Endoplasmic reticulum</keyword>
<dbReference type="PANTHER" id="PTHR21528:SF0">
    <property type="entry name" value="DEHYDRODOLICHYL DIPHOSPHATE SYNTHASE COMPLEX SUBUNIT NUS1"/>
    <property type="match status" value="1"/>
</dbReference>
<dbReference type="InterPro" id="IPR036424">
    <property type="entry name" value="UPP_synth-like_sf"/>
</dbReference>
<dbReference type="EC" id="2.5.1.87" evidence="5"/>
<comment type="subcellular location">
    <subcellularLocation>
        <location evidence="2">Endoplasmic reticulum membrane</location>
    </subcellularLocation>
</comment>
<evidence type="ECO:0000313" key="16">
    <source>
        <dbReference type="Proteomes" id="UP000800096"/>
    </source>
</evidence>
<sequence>MASTGLTPAEEAAFRRKQLSVQQREDLVKPFLPPEPSSSSELKPRSRRRTVHKAKLSKKHSPVKSLVHFATYHFIALLFSIFFRFRRAYRLVYTKFVSLLKYHHRTPEFIAGDVSHLDKLPKHLSVIVELNNDDEQQGNAGLEGLVNDVCEIAAWASSAGINFLSVYERTGVLKNYLPQTHASIESTLESYFGPSRKPTLSLRAPHLSSYSPPSTPPRNSSSERPHLTVLLLSEHDGRDTIVDLTRTLAEMAQRGDVRQKQITMDLIDAQLSDHVSNEPDLLILFSPTVELRGYPPWQLRLTEIFHLPDNKGVNYQVFLRALYNFAKVEMRLGR</sequence>
<reference evidence="15" key="1">
    <citation type="journal article" date="2020" name="Stud. Mycol.">
        <title>101 Dothideomycetes genomes: a test case for predicting lifestyles and emergence of pathogens.</title>
        <authorList>
            <person name="Haridas S."/>
            <person name="Albert R."/>
            <person name="Binder M."/>
            <person name="Bloem J."/>
            <person name="Labutti K."/>
            <person name="Salamov A."/>
            <person name="Andreopoulos B."/>
            <person name="Baker S."/>
            <person name="Barry K."/>
            <person name="Bills G."/>
            <person name="Bluhm B."/>
            <person name="Cannon C."/>
            <person name="Castanera R."/>
            <person name="Culley D."/>
            <person name="Daum C."/>
            <person name="Ezra D."/>
            <person name="Gonzalez J."/>
            <person name="Henrissat B."/>
            <person name="Kuo A."/>
            <person name="Liang C."/>
            <person name="Lipzen A."/>
            <person name="Lutzoni F."/>
            <person name="Magnuson J."/>
            <person name="Mondo S."/>
            <person name="Nolan M."/>
            <person name="Ohm R."/>
            <person name="Pangilinan J."/>
            <person name="Park H.-J."/>
            <person name="Ramirez L."/>
            <person name="Alfaro M."/>
            <person name="Sun H."/>
            <person name="Tritt A."/>
            <person name="Yoshinaga Y."/>
            <person name="Zwiers L.-H."/>
            <person name="Turgeon B."/>
            <person name="Goodwin S."/>
            <person name="Spatafora J."/>
            <person name="Crous P."/>
            <person name="Grigoriev I."/>
        </authorList>
    </citation>
    <scope>NUCLEOTIDE SEQUENCE</scope>
    <source>
        <strain evidence="15">HMLAC05119</strain>
    </source>
</reference>
<dbReference type="Gene3D" id="3.40.1180.10">
    <property type="entry name" value="Decaprenyl diphosphate synthase-like"/>
    <property type="match status" value="1"/>
</dbReference>
<feature type="region of interest" description="Disordered" evidence="13">
    <location>
        <begin position="202"/>
        <end position="224"/>
    </location>
</feature>
<dbReference type="UniPathway" id="UPA00378"/>
<evidence type="ECO:0000256" key="3">
    <source>
        <dbReference type="ARBA" id="ARBA00004922"/>
    </source>
</evidence>
<dbReference type="OrthoDB" id="19639at2759"/>
<evidence type="ECO:0000256" key="1">
    <source>
        <dbReference type="ARBA" id="ARBA00001946"/>
    </source>
</evidence>
<feature type="compositionally biased region" description="Basic residues" evidence="13">
    <location>
        <begin position="45"/>
        <end position="55"/>
    </location>
</feature>
<evidence type="ECO:0000256" key="7">
    <source>
        <dbReference type="ARBA" id="ARBA00022692"/>
    </source>
</evidence>
<comment type="similarity">
    <text evidence="4">Belongs to the UPP synthase family.</text>
</comment>
<proteinExistence type="inferred from homology"/>
<feature type="compositionally biased region" description="Low complexity" evidence="13">
    <location>
        <begin position="205"/>
        <end position="220"/>
    </location>
</feature>
<keyword evidence="9" id="KW-0460">Magnesium</keyword>
<evidence type="ECO:0000256" key="9">
    <source>
        <dbReference type="ARBA" id="ARBA00022842"/>
    </source>
</evidence>
<evidence type="ECO:0000313" key="15">
    <source>
        <dbReference type="EMBL" id="KAF1912553.1"/>
    </source>
</evidence>
<evidence type="ECO:0000256" key="14">
    <source>
        <dbReference type="SAM" id="Phobius"/>
    </source>
</evidence>
<dbReference type="GO" id="GO:0005789">
    <property type="term" value="C:endoplasmic reticulum membrane"/>
    <property type="evidence" value="ECO:0007669"/>
    <property type="project" value="UniProtKB-SubCell"/>
</dbReference>
<evidence type="ECO:0000256" key="12">
    <source>
        <dbReference type="ARBA" id="ARBA00047353"/>
    </source>
</evidence>
<evidence type="ECO:0000256" key="4">
    <source>
        <dbReference type="ARBA" id="ARBA00005432"/>
    </source>
</evidence>
<accession>A0A6A5QAY5</accession>
<evidence type="ECO:0000256" key="13">
    <source>
        <dbReference type="SAM" id="MobiDB-lite"/>
    </source>
</evidence>
<dbReference type="Proteomes" id="UP000800096">
    <property type="component" value="Unassembled WGS sequence"/>
</dbReference>
<gene>
    <name evidence="15" type="ORF">BDU57DRAFT_522900</name>
</gene>
<dbReference type="AlphaFoldDB" id="A0A6A5QAY5"/>